<keyword evidence="3" id="KW-1185">Reference proteome</keyword>
<name>A0A1I5QAK5_9BACI</name>
<protein>
    <recommendedName>
        <fullName evidence="1">YpoC-like domain-containing protein</fullName>
    </recommendedName>
</protein>
<feature type="domain" description="YpoC-like" evidence="1">
    <location>
        <begin position="56"/>
        <end position="166"/>
    </location>
</feature>
<organism evidence="2 3">
    <name type="scientific">Salibacterium halotolerans</name>
    <dbReference type="NCBI Taxonomy" id="1884432"/>
    <lineage>
        <taxon>Bacteria</taxon>
        <taxon>Bacillati</taxon>
        <taxon>Bacillota</taxon>
        <taxon>Bacilli</taxon>
        <taxon>Bacillales</taxon>
        <taxon>Bacillaceae</taxon>
    </lineage>
</organism>
<dbReference type="InterPro" id="IPR048427">
    <property type="entry name" value="YpoC"/>
</dbReference>
<dbReference type="OrthoDB" id="2360594at2"/>
<gene>
    <name evidence="2" type="ORF">SAMN05518683_10575</name>
</gene>
<dbReference type="AlphaFoldDB" id="A0A1I5QAK5"/>
<proteinExistence type="predicted"/>
<accession>A0A1I5QAK5</accession>
<dbReference type="RefSeq" id="WP_093336011.1">
    <property type="nucleotide sequence ID" value="NZ_FOXD01000005.1"/>
</dbReference>
<evidence type="ECO:0000259" key="1">
    <source>
        <dbReference type="Pfam" id="PF21747"/>
    </source>
</evidence>
<evidence type="ECO:0000313" key="2">
    <source>
        <dbReference type="EMBL" id="SFP42866.1"/>
    </source>
</evidence>
<dbReference type="EMBL" id="FOXD01000005">
    <property type="protein sequence ID" value="SFP42866.1"/>
    <property type="molecule type" value="Genomic_DNA"/>
</dbReference>
<sequence length="168" mass="19520">MHDKLVIPLHLAQAPFYYQHDVDLSFLQEKRAPFREEILWENGWLNEAPWEHPLTSVPNLFEEWEERLNVLEICYADRDTASAHPVMIEQTAALLSVLSWMNRCRVPGADPDVFTTAAKDMRRVPSNAGGRLSFIISRPSHHHSFIQLKSLFVESRKQFALIKIEEKN</sequence>
<dbReference type="Pfam" id="PF21747">
    <property type="entry name" value="YpoC"/>
    <property type="match status" value="1"/>
</dbReference>
<dbReference type="STRING" id="1884432.SAMN05518683_10575"/>
<reference evidence="3" key="1">
    <citation type="submission" date="2016-10" db="EMBL/GenBank/DDBJ databases">
        <authorList>
            <person name="Varghese N."/>
            <person name="Submissions S."/>
        </authorList>
    </citation>
    <scope>NUCLEOTIDE SEQUENCE [LARGE SCALE GENOMIC DNA]</scope>
    <source>
        <strain evidence="3">S7</strain>
    </source>
</reference>
<evidence type="ECO:0000313" key="3">
    <source>
        <dbReference type="Proteomes" id="UP000198892"/>
    </source>
</evidence>
<dbReference type="Proteomes" id="UP000198892">
    <property type="component" value="Unassembled WGS sequence"/>
</dbReference>